<organism evidence="2 3">
    <name type="scientific">Pichia inconspicua</name>
    <dbReference type="NCBI Taxonomy" id="52247"/>
    <lineage>
        <taxon>Eukaryota</taxon>
        <taxon>Fungi</taxon>
        <taxon>Dikarya</taxon>
        <taxon>Ascomycota</taxon>
        <taxon>Saccharomycotina</taxon>
        <taxon>Pichiomycetes</taxon>
        <taxon>Pichiales</taxon>
        <taxon>Pichiaceae</taxon>
        <taxon>Pichia</taxon>
    </lineage>
</organism>
<evidence type="ECO:0000313" key="3">
    <source>
        <dbReference type="Proteomes" id="UP000307173"/>
    </source>
</evidence>
<name>A0A4T0X1B2_9ASCO</name>
<dbReference type="GO" id="GO:0044284">
    <property type="term" value="C:mitochondrial crista junction"/>
    <property type="evidence" value="ECO:0007669"/>
    <property type="project" value="TreeGrafter"/>
</dbReference>
<dbReference type="InterPro" id="IPR019166">
    <property type="entry name" value="MIC26/MIC27"/>
</dbReference>
<evidence type="ECO:0000256" key="1">
    <source>
        <dbReference type="RuleBase" id="RU363021"/>
    </source>
</evidence>
<gene>
    <name evidence="2" type="ORF">CANINC_002510</name>
</gene>
<keyword evidence="1" id="KW-0496">Mitochondrion</keyword>
<comment type="function">
    <text evidence="1">Component of the MICOS complex, a large protein complex of the mitochondrial inner membrane that plays crucial roles in the maintenance of crista junctions, inner membrane architecture, and formation of contact sites to the outer membrane.</text>
</comment>
<protein>
    <recommendedName>
        <fullName evidence="1">MICOS complex subunit</fullName>
    </recommendedName>
</protein>
<dbReference type="Pfam" id="PF09769">
    <property type="entry name" value="ApoO"/>
    <property type="match status" value="1"/>
</dbReference>
<comment type="caution">
    <text evidence="2">The sequence shown here is derived from an EMBL/GenBank/DDBJ whole genome shotgun (WGS) entry which is preliminary data.</text>
</comment>
<dbReference type="AlphaFoldDB" id="A0A4T0X1B2"/>
<dbReference type="GO" id="GO:0061617">
    <property type="term" value="C:MICOS complex"/>
    <property type="evidence" value="ECO:0007669"/>
    <property type="project" value="UniProtKB-UniRule"/>
</dbReference>
<comment type="subcellular location">
    <subcellularLocation>
        <location evidence="1">Mitochondrion inner membrane</location>
    </subcellularLocation>
</comment>
<dbReference type="PANTHER" id="PTHR28268">
    <property type="entry name" value="MICOS SUBUNIT MIC26"/>
    <property type="match status" value="1"/>
</dbReference>
<keyword evidence="1" id="KW-0999">Mitochondrion inner membrane</keyword>
<dbReference type="PANTHER" id="PTHR28268:SF1">
    <property type="entry name" value="MICOS SUBUNIT MIC26"/>
    <property type="match status" value="1"/>
</dbReference>
<sequence>MARSFYNDEEQEFATPGLPAVPYEHVQKEPISRTTELQINKNGNLITSAPALESFVSKIRETTVDYYQKTSERLDYFFGTGRAHMAMTVDRIAEFKDEKEDLLPNICGVFTATLVGSIMTRTRIWPVRFIVPTTFGVVALKYALPGTYNNIANAVGNVYLNIEERKFPEFKNTRTQFSENYYKVLNNACELKKNAWNSLVGEVATARKTLSEIKKD</sequence>
<dbReference type="GO" id="GO:0042407">
    <property type="term" value="P:cristae formation"/>
    <property type="evidence" value="ECO:0007669"/>
    <property type="project" value="InterPro"/>
</dbReference>
<dbReference type="EMBL" id="SELW01000405">
    <property type="protein sequence ID" value="TID28333.1"/>
    <property type="molecule type" value="Genomic_DNA"/>
</dbReference>
<keyword evidence="1" id="KW-0472">Membrane</keyword>
<keyword evidence="3" id="KW-1185">Reference proteome</keyword>
<dbReference type="OrthoDB" id="2399148at2759"/>
<dbReference type="Proteomes" id="UP000307173">
    <property type="component" value="Unassembled WGS sequence"/>
</dbReference>
<evidence type="ECO:0000313" key="2">
    <source>
        <dbReference type="EMBL" id="TID28333.1"/>
    </source>
</evidence>
<dbReference type="InterPro" id="IPR033181">
    <property type="entry name" value="Mic26_fungi"/>
</dbReference>
<accession>A0A4T0X1B2</accession>
<reference evidence="2 3" key="1">
    <citation type="journal article" date="2019" name="Front. Genet.">
        <title>Whole-Genome Sequencing of the Opportunistic Yeast Pathogen Candida inconspicua Uncovers Its Hybrid Origin.</title>
        <authorList>
            <person name="Mixao V."/>
            <person name="Hansen A.P."/>
            <person name="Saus E."/>
            <person name="Boekhout T."/>
            <person name="Lass-Florl C."/>
            <person name="Gabaldon T."/>
        </authorList>
    </citation>
    <scope>NUCLEOTIDE SEQUENCE [LARGE SCALE GENOMIC DNA]</scope>
    <source>
        <strain evidence="2 3">CBS 180</strain>
    </source>
</reference>
<proteinExistence type="predicted"/>
<comment type="subunit">
    <text evidence="1">Component of the mitochondrial contact site and cristae organizing system (MICOS) complex.</text>
</comment>
<dbReference type="STRING" id="52247.A0A4T0X1B2"/>